<reference evidence="1" key="1">
    <citation type="submission" date="2019-10" db="EMBL/GenBank/DDBJ databases">
        <title>Draft genome sequece of Microseira wollei NIES-4236.</title>
        <authorList>
            <person name="Yamaguchi H."/>
            <person name="Suzuki S."/>
            <person name="Kawachi M."/>
        </authorList>
    </citation>
    <scope>NUCLEOTIDE SEQUENCE</scope>
    <source>
        <strain evidence="1">NIES-4236</strain>
    </source>
</reference>
<evidence type="ECO:0000313" key="1">
    <source>
        <dbReference type="EMBL" id="GET36478.1"/>
    </source>
</evidence>
<proteinExistence type="predicted"/>
<evidence type="ECO:0008006" key="3">
    <source>
        <dbReference type="Google" id="ProtNLM"/>
    </source>
</evidence>
<name>A0AAV3X580_9CYAN</name>
<keyword evidence="2" id="KW-1185">Reference proteome</keyword>
<accession>A0AAV3X580</accession>
<protein>
    <recommendedName>
        <fullName evidence="3">Secreted protein</fullName>
    </recommendedName>
</protein>
<organism evidence="1 2">
    <name type="scientific">Microseira wollei NIES-4236</name>
    <dbReference type="NCBI Taxonomy" id="2530354"/>
    <lineage>
        <taxon>Bacteria</taxon>
        <taxon>Bacillati</taxon>
        <taxon>Cyanobacteriota</taxon>
        <taxon>Cyanophyceae</taxon>
        <taxon>Oscillatoriophycideae</taxon>
        <taxon>Aerosakkonematales</taxon>
        <taxon>Aerosakkonemataceae</taxon>
        <taxon>Microseira</taxon>
    </lineage>
</organism>
<gene>
    <name evidence="1" type="ORF">MiSe_12290</name>
</gene>
<sequence length="81" mass="9314">MSVFTPLLSLLYSLVRFSPTRLLSCQGSVVSNPYWGLVTLLRVHFKPLGYPFEWKRIAVNTFCPGQFRQQSAEYCVPMALR</sequence>
<comment type="caution">
    <text evidence="1">The sequence shown here is derived from an EMBL/GenBank/DDBJ whole genome shotgun (WGS) entry which is preliminary data.</text>
</comment>
<dbReference type="EMBL" id="BLAY01000013">
    <property type="protein sequence ID" value="GET36478.1"/>
    <property type="molecule type" value="Genomic_DNA"/>
</dbReference>
<dbReference type="Proteomes" id="UP001050975">
    <property type="component" value="Unassembled WGS sequence"/>
</dbReference>
<dbReference type="AlphaFoldDB" id="A0AAV3X580"/>
<evidence type="ECO:0000313" key="2">
    <source>
        <dbReference type="Proteomes" id="UP001050975"/>
    </source>
</evidence>